<dbReference type="PANTHER" id="PTHR43317">
    <property type="entry name" value="THERMOSPERMINE SYNTHASE ACAULIS5"/>
    <property type="match status" value="1"/>
</dbReference>
<keyword evidence="4" id="KW-1185">Reference proteome</keyword>
<evidence type="ECO:0000313" key="4">
    <source>
        <dbReference type="Proteomes" id="UP000198741"/>
    </source>
</evidence>
<name>A0A1H0K0R2_9ACTN</name>
<dbReference type="CDD" id="cd02440">
    <property type="entry name" value="AdoMet_MTases"/>
    <property type="match status" value="1"/>
</dbReference>
<evidence type="ECO:0000313" key="3">
    <source>
        <dbReference type="EMBL" id="SDO49506.1"/>
    </source>
</evidence>
<evidence type="ECO:0000256" key="1">
    <source>
        <dbReference type="ARBA" id="ARBA00023115"/>
    </source>
</evidence>
<dbReference type="Gene3D" id="3.40.50.150">
    <property type="entry name" value="Vaccinia Virus protein VP39"/>
    <property type="match status" value="1"/>
</dbReference>
<dbReference type="SUPFAM" id="SSF53335">
    <property type="entry name" value="S-adenosyl-L-methionine-dependent methyltransferases"/>
    <property type="match status" value="1"/>
</dbReference>
<organism evidence="3 4">
    <name type="scientific">Nakamurella panacisegetis</name>
    <dbReference type="NCBI Taxonomy" id="1090615"/>
    <lineage>
        <taxon>Bacteria</taxon>
        <taxon>Bacillati</taxon>
        <taxon>Actinomycetota</taxon>
        <taxon>Actinomycetes</taxon>
        <taxon>Nakamurellales</taxon>
        <taxon>Nakamurellaceae</taxon>
        <taxon>Nakamurella</taxon>
    </lineage>
</organism>
<dbReference type="RefSeq" id="WP_172832222.1">
    <property type="nucleotide sequence ID" value="NZ_LT629710.1"/>
</dbReference>
<feature type="region of interest" description="Disordered" evidence="2">
    <location>
        <begin position="270"/>
        <end position="304"/>
    </location>
</feature>
<dbReference type="AlphaFoldDB" id="A0A1H0K0R2"/>
<gene>
    <name evidence="3" type="ORF">SAMN04515671_1120</name>
</gene>
<dbReference type="EMBL" id="LT629710">
    <property type="protein sequence ID" value="SDO49506.1"/>
    <property type="molecule type" value="Genomic_DNA"/>
</dbReference>
<reference evidence="3 4" key="1">
    <citation type="submission" date="2016-10" db="EMBL/GenBank/DDBJ databases">
        <authorList>
            <person name="de Groot N.N."/>
        </authorList>
    </citation>
    <scope>NUCLEOTIDE SEQUENCE [LARGE SCALE GENOMIC DNA]</scope>
    <source>
        <strain evidence="4">P4-7,KCTC 19426,CECT 7604</strain>
    </source>
</reference>
<protein>
    <submittedName>
        <fullName evidence="3">Spermidine synthase</fullName>
    </submittedName>
</protein>
<accession>A0A1H0K0R2</accession>
<dbReference type="GO" id="GO:0006596">
    <property type="term" value="P:polyamine biosynthetic process"/>
    <property type="evidence" value="ECO:0007669"/>
    <property type="project" value="UniProtKB-KW"/>
</dbReference>
<proteinExistence type="predicted"/>
<feature type="region of interest" description="Disordered" evidence="2">
    <location>
        <begin position="1"/>
        <end position="29"/>
    </location>
</feature>
<sequence length="304" mass="33007">MGRQRERGGRSGKISGPDSGFYPIASGTAELRPDRDNPSAYLLMVNGVESSHIDLSDPSVLEFEYMRWIASTILDHEQEHPGDPMRVLHLGAAACSLARYLIHERPRSQHLAVDSDAELARLVREWFDLPKAPALRIRVGDARAVTQALPDDSYSVVVRDVFAGAVTPTDLTTGEFTGQVRRVLRTGGLYLLNCADRPDLNLARAEAATVGAVFEHVSIIADPPMLKGRRRGNVILIGSDAPVATAGLARDLLGGAVPAQIWDNRRVREFARNASPRTDPPRPEPPPDIRSGPQHVIDGGRTGG</sequence>
<keyword evidence="1" id="KW-0620">Polyamine biosynthesis</keyword>
<dbReference type="STRING" id="1090615.SAMN04515671_1120"/>
<evidence type="ECO:0000256" key="2">
    <source>
        <dbReference type="SAM" id="MobiDB-lite"/>
    </source>
</evidence>
<dbReference type="InterPro" id="IPR029063">
    <property type="entry name" value="SAM-dependent_MTases_sf"/>
</dbReference>
<dbReference type="PANTHER" id="PTHR43317:SF1">
    <property type="entry name" value="THERMOSPERMINE SYNTHASE ACAULIS5"/>
    <property type="match status" value="1"/>
</dbReference>
<dbReference type="NCBIfam" id="NF037959">
    <property type="entry name" value="MFS_SpdSyn"/>
    <property type="match status" value="1"/>
</dbReference>
<dbReference type="Proteomes" id="UP000198741">
    <property type="component" value="Chromosome I"/>
</dbReference>